<evidence type="ECO:0000256" key="3">
    <source>
        <dbReference type="ARBA" id="ARBA00022714"/>
    </source>
</evidence>
<dbReference type="GO" id="GO:0004499">
    <property type="term" value="F:N,N-dimethylaniline monooxygenase activity"/>
    <property type="evidence" value="ECO:0007669"/>
    <property type="project" value="InterPro"/>
</dbReference>
<dbReference type="InterPro" id="IPR050346">
    <property type="entry name" value="FMO-like"/>
</dbReference>
<sequence>MDVRTVAVIGAGVSGVSSAIHLRNAGLDVTVFERGDVAGGVWYISLIPEHPFVKARHIRESKLMIAVLPSVGDSPAFDSFLESRDRRVRRDSPVDQDSFAAKRLHNSNDLEILHAPPGPCYQGLHNNVSTPEMKLRTHDWKPDTPDFVPHDVLATYIQDTAAANKILALISFCTRVIKVEKKGNKWEVITAKLIKEDGEKEVRKSVQLFDTVVVASGHYHAPNIPDYPDLKAWKTAFPTRISHSKSYRSPTPFAGKNVLVVGAGVSSTDICRELGGVADKVWQSSRGGEYDLLPSMLPDNCTRIGAIAKFSPLASTTKLRDGDTLPGSVTLSSSATITNIHHIILATGYHMSYPFLSHLHADSLLPSQALDTTLVTTGQVTHNLHKDIFYIPDPTLAFIESMANKNPWLYAGLASSFPNISRAEDNKTRLCQPIPDPWDLPQATPQPCKTFTKPVADHSSNTTLSETHIQDAPTNSILVFRYKDKIHAIESACPHQGYPMTRATLSDIEDFGIVLSTGITCPKHGWTFDLHTGEADLGTPAIDPRSCSHDYEDMANDSIFTYLPTGWTEERYKNATDDDWETLAEEEAELLFKREIAEKEVASKIGHQAFQNNMMAKAQAAVKLVEENDWDDFGFLVFRTYFGDEALWEGFRESWDPILQHGFDTAPASEGLERIRDKLLMKTVDDDLTDGASAEGVASAYRLFTEDEDEVEEDEKLEPGLRTRMCLFVDQECMRSVMEPKATTPPFVKAVDVELGSSTQQRRGATFKVAIKDLVTHFYPALFLSGIDDVAELRPSRDGDVWTRLSLSAYGHTQQEKLQEVLN</sequence>
<proteinExistence type="inferred from homology"/>
<evidence type="ECO:0000256" key="7">
    <source>
        <dbReference type="ARBA" id="ARBA00023004"/>
    </source>
</evidence>
<dbReference type="GO" id="GO:0050660">
    <property type="term" value="F:flavin adenine dinucleotide binding"/>
    <property type="evidence" value="ECO:0007669"/>
    <property type="project" value="InterPro"/>
</dbReference>
<dbReference type="OrthoDB" id="4869816at2759"/>
<dbReference type="PROSITE" id="PS51296">
    <property type="entry name" value="RIESKE"/>
    <property type="match status" value="1"/>
</dbReference>
<keyword evidence="6" id="KW-0560">Oxidoreductase</keyword>
<comment type="caution">
    <text evidence="10">The sequence shown here is derived from an EMBL/GenBank/DDBJ whole genome shotgun (WGS) entry which is preliminary data.</text>
</comment>
<organism evidence="10 11">
    <name type="scientific">Aureobasidium melanogenum</name>
    <name type="common">Aureobasidium pullulans var. melanogenum</name>
    <dbReference type="NCBI Taxonomy" id="46634"/>
    <lineage>
        <taxon>Eukaryota</taxon>
        <taxon>Fungi</taxon>
        <taxon>Dikarya</taxon>
        <taxon>Ascomycota</taxon>
        <taxon>Pezizomycotina</taxon>
        <taxon>Dothideomycetes</taxon>
        <taxon>Dothideomycetidae</taxon>
        <taxon>Dothideales</taxon>
        <taxon>Saccotheciaceae</taxon>
        <taxon>Aureobasidium</taxon>
    </lineage>
</organism>
<dbReference type="GO" id="GO:0050661">
    <property type="term" value="F:NADP binding"/>
    <property type="evidence" value="ECO:0007669"/>
    <property type="project" value="InterPro"/>
</dbReference>
<protein>
    <submittedName>
        <fullName evidence="10">FAD/NAD(P)-binding domain-containing protein</fullName>
    </submittedName>
</protein>
<dbReference type="Pfam" id="PF13450">
    <property type="entry name" value="NAD_binding_8"/>
    <property type="match status" value="1"/>
</dbReference>
<dbReference type="GO" id="GO:0046872">
    <property type="term" value="F:metal ion binding"/>
    <property type="evidence" value="ECO:0007669"/>
    <property type="project" value="UniProtKB-KW"/>
</dbReference>
<name>A0A9P8E045_AURME</name>
<dbReference type="Pfam" id="PF00355">
    <property type="entry name" value="Rieske"/>
    <property type="match status" value="1"/>
</dbReference>
<dbReference type="Proteomes" id="UP000779574">
    <property type="component" value="Unassembled WGS sequence"/>
</dbReference>
<dbReference type="InterPro" id="IPR017941">
    <property type="entry name" value="Rieske_2Fe-2S"/>
</dbReference>
<reference evidence="10" key="2">
    <citation type="submission" date="2021-08" db="EMBL/GenBank/DDBJ databases">
        <authorList>
            <person name="Gostincar C."/>
            <person name="Sun X."/>
            <person name="Song Z."/>
            <person name="Gunde-Cimerman N."/>
        </authorList>
    </citation>
    <scope>NUCLEOTIDE SEQUENCE</scope>
    <source>
        <strain evidence="10">EXF-9911</strain>
    </source>
</reference>
<dbReference type="CDD" id="cd03467">
    <property type="entry name" value="Rieske"/>
    <property type="match status" value="1"/>
</dbReference>
<dbReference type="Pfam" id="PF00743">
    <property type="entry name" value="FMO-like"/>
    <property type="match status" value="1"/>
</dbReference>
<evidence type="ECO:0000313" key="11">
    <source>
        <dbReference type="Proteomes" id="UP000779574"/>
    </source>
</evidence>
<comment type="similarity">
    <text evidence="1">Belongs to the FMO family.</text>
</comment>
<reference evidence="10" key="1">
    <citation type="journal article" date="2021" name="J Fungi (Basel)">
        <title>Virulence traits and population genomics of the black yeast Aureobasidium melanogenum.</title>
        <authorList>
            <person name="Cernosa A."/>
            <person name="Sun X."/>
            <person name="Gostincar C."/>
            <person name="Fang C."/>
            <person name="Gunde-Cimerman N."/>
            <person name="Song Z."/>
        </authorList>
    </citation>
    <scope>NUCLEOTIDE SEQUENCE</scope>
    <source>
        <strain evidence="10">EXF-9911</strain>
    </source>
</reference>
<keyword evidence="4" id="KW-0479">Metal-binding</keyword>
<keyword evidence="5" id="KW-0274">FAD</keyword>
<dbReference type="PRINTS" id="PR00419">
    <property type="entry name" value="ADXRDTASE"/>
</dbReference>
<keyword evidence="3" id="KW-0001">2Fe-2S</keyword>
<dbReference type="GO" id="GO:0051537">
    <property type="term" value="F:2 iron, 2 sulfur cluster binding"/>
    <property type="evidence" value="ECO:0007669"/>
    <property type="project" value="UniProtKB-KW"/>
</dbReference>
<dbReference type="SUPFAM" id="SSF51905">
    <property type="entry name" value="FAD/NAD(P)-binding domain"/>
    <property type="match status" value="1"/>
</dbReference>
<dbReference type="InterPro" id="IPR020946">
    <property type="entry name" value="Flavin_mOase-like"/>
</dbReference>
<dbReference type="InterPro" id="IPR036922">
    <property type="entry name" value="Rieske_2Fe-2S_sf"/>
</dbReference>
<keyword evidence="2" id="KW-0285">Flavoprotein</keyword>
<keyword evidence="7" id="KW-0408">Iron</keyword>
<accession>A0A9P8E045</accession>
<feature type="non-terminal residue" evidence="10">
    <location>
        <position position="823"/>
    </location>
</feature>
<dbReference type="SUPFAM" id="SSF50022">
    <property type="entry name" value="ISP domain"/>
    <property type="match status" value="1"/>
</dbReference>
<dbReference type="AlphaFoldDB" id="A0A9P8E045"/>
<evidence type="ECO:0000256" key="6">
    <source>
        <dbReference type="ARBA" id="ARBA00023002"/>
    </source>
</evidence>
<dbReference type="InterPro" id="IPR036188">
    <property type="entry name" value="FAD/NAD-bd_sf"/>
</dbReference>
<dbReference type="EMBL" id="JAHFXF010001318">
    <property type="protein sequence ID" value="KAG9670089.1"/>
    <property type="molecule type" value="Genomic_DNA"/>
</dbReference>
<evidence type="ECO:0000256" key="2">
    <source>
        <dbReference type="ARBA" id="ARBA00022630"/>
    </source>
</evidence>
<gene>
    <name evidence="10" type="ORF">KCU76_g17164</name>
</gene>
<evidence type="ECO:0000256" key="5">
    <source>
        <dbReference type="ARBA" id="ARBA00022827"/>
    </source>
</evidence>
<dbReference type="Gene3D" id="2.102.10.10">
    <property type="entry name" value="Rieske [2Fe-2S] iron-sulphur domain"/>
    <property type="match status" value="1"/>
</dbReference>
<dbReference type="Gene3D" id="3.50.50.60">
    <property type="entry name" value="FAD/NAD(P)-binding domain"/>
    <property type="match status" value="2"/>
</dbReference>
<evidence type="ECO:0000256" key="4">
    <source>
        <dbReference type="ARBA" id="ARBA00022723"/>
    </source>
</evidence>
<evidence type="ECO:0000313" key="10">
    <source>
        <dbReference type="EMBL" id="KAG9670089.1"/>
    </source>
</evidence>
<evidence type="ECO:0000256" key="1">
    <source>
        <dbReference type="ARBA" id="ARBA00009183"/>
    </source>
</evidence>
<evidence type="ECO:0000259" key="9">
    <source>
        <dbReference type="PROSITE" id="PS51296"/>
    </source>
</evidence>
<keyword evidence="8" id="KW-0411">Iron-sulfur</keyword>
<dbReference type="PANTHER" id="PTHR23023">
    <property type="entry name" value="DIMETHYLANILINE MONOOXYGENASE"/>
    <property type="match status" value="1"/>
</dbReference>
<feature type="domain" description="Rieske" evidence="9">
    <location>
        <begin position="454"/>
        <end position="544"/>
    </location>
</feature>
<evidence type="ECO:0000256" key="8">
    <source>
        <dbReference type="ARBA" id="ARBA00023014"/>
    </source>
</evidence>